<evidence type="ECO:0000313" key="1">
    <source>
        <dbReference type="EMBL" id="KON64813.1"/>
    </source>
</evidence>
<dbReference type="PATRIC" id="fig|33995.3.peg.1971"/>
<dbReference type="KEGG" id="keu:S101446_01261"/>
<dbReference type="STRING" id="33995.KOEU_17830"/>
<comment type="caution">
    <text evidence="1">The sequence shown here is derived from an EMBL/GenBank/DDBJ whole genome shotgun (WGS) entry which is preliminary data.</text>
</comment>
<evidence type="ECO:0000313" key="2">
    <source>
        <dbReference type="Proteomes" id="UP000037566"/>
    </source>
</evidence>
<name>A0A0M0EHS3_KOMEU</name>
<gene>
    <name evidence="1" type="ORF">KOEU_17830</name>
</gene>
<dbReference type="AlphaFoldDB" id="A0A0M0EHS3"/>
<sequence length="53" mass="6136">MQHRQQNEDMEKKAENIKSALSFLRSEARKCGLLQTENSLSIAEIIINMETEK</sequence>
<organism evidence="1 2">
    <name type="scientific">Komagataeibacter europaeus</name>
    <name type="common">Gluconacetobacter europaeus</name>
    <dbReference type="NCBI Taxonomy" id="33995"/>
    <lineage>
        <taxon>Bacteria</taxon>
        <taxon>Pseudomonadati</taxon>
        <taxon>Pseudomonadota</taxon>
        <taxon>Alphaproteobacteria</taxon>
        <taxon>Acetobacterales</taxon>
        <taxon>Acetobacteraceae</taxon>
        <taxon>Komagataeibacter</taxon>
    </lineage>
</organism>
<reference evidence="1" key="1">
    <citation type="submission" date="2015-08" db="EMBL/GenBank/DDBJ databases">
        <title>Draft genome sequence of Komagataeibacter europaeus CECT 8546 a cellulose producer strain from vinegar produced by the traditional method.</title>
        <authorList>
            <person name="Poehlein A."/>
            <person name="Valera M.J."/>
            <person name="Haack F.S."/>
            <person name="Mas A."/>
            <person name="Daniel R."/>
            <person name="Streit W.R."/>
            <person name="Mateo E."/>
        </authorList>
    </citation>
    <scope>NUCLEOTIDE SEQUENCE [LARGE SCALE GENOMIC DNA]</scope>
    <source>
        <strain evidence="1">CECT 8546</strain>
    </source>
</reference>
<proteinExistence type="predicted"/>
<protein>
    <submittedName>
        <fullName evidence="1">Uncharacterized protein</fullName>
    </submittedName>
</protein>
<dbReference type="EMBL" id="LHUQ01000007">
    <property type="protein sequence ID" value="KON64813.1"/>
    <property type="molecule type" value="Genomic_DNA"/>
</dbReference>
<dbReference type="Proteomes" id="UP000037566">
    <property type="component" value="Unassembled WGS sequence"/>
</dbReference>
<accession>A0A0M0EHS3</accession>
<keyword evidence="2" id="KW-1185">Reference proteome</keyword>